<evidence type="ECO:0000256" key="8">
    <source>
        <dbReference type="ARBA" id="ARBA00023065"/>
    </source>
</evidence>
<dbReference type="SUPFAM" id="SSF52343">
    <property type="entry name" value="Ferredoxin reductase-like, C-terminal NADP-linked domain"/>
    <property type="match status" value="1"/>
</dbReference>
<dbReference type="SFLD" id="SFLDS00052">
    <property type="entry name" value="Ferric_Reductase_Domain"/>
    <property type="match status" value="1"/>
</dbReference>
<dbReference type="PANTHER" id="PTHR32361">
    <property type="entry name" value="FERRIC/CUPRIC REDUCTASE TRANSMEMBRANE COMPONENT"/>
    <property type="match status" value="1"/>
</dbReference>
<evidence type="ECO:0000256" key="11">
    <source>
        <dbReference type="SAM" id="Phobius"/>
    </source>
</evidence>
<dbReference type="InterPro" id="IPR039261">
    <property type="entry name" value="FNR_nucleotide-bd"/>
</dbReference>
<keyword evidence="5" id="KW-0249">Electron transport</keyword>
<evidence type="ECO:0000256" key="10">
    <source>
        <dbReference type="ARBA" id="ARBA00023180"/>
    </source>
</evidence>
<comment type="similarity">
    <text evidence="2">Belongs to the ferric reductase (FRE) family.</text>
</comment>
<dbReference type="GO" id="GO:0006826">
    <property type="term" value="P:iron ion transport"/>
    <property type="evidence" value="ECO:0007669"/>
    <property type="project" value="TreeGrafter"/>
</dbReference>
<accession>A0A6G1GE74</accession>
<keyword evidence="6 11" id="KW-1133">Transmembrane helix</keyword>
<dbReference type="Proteomes" id="UP000504638">
    <property type="component" value="Unplaced"/>
</dbReference>
<dbReference type="Pfam" id="PF08030">
    <property type="entry name" value="NAD_binding_6"/>
    <property type="match status" value="1"/>
</dbReference>
<proteinExistence type="inferred from homology"/>
<name>A0A6G1GE74_9PEZI</name>
<keyword evidence="8" id="KW-0406">Ion transport</keyword>
<evidence type="ECO:0000256" key="2">
    <source>
        <dbReference type="ARBA" id="ARBA00006278"/>
    </source>
</evidence>
<dbReference type="RefSeq" id="XP_033538036.1">
    <property type="nucleotide sequence ID" value="XM_033681686.1"/>
</dbReference>
<protein>
    <recommendedName>
        <fullName evidence="12">FAD-binding FR-type domain-containing protein</fullName>
    </recommendedName>
</protein>
<dbReference type="Pfam" id="PF08022">
    <property type="entry name" value="FAD_binding_8"/>
    <property type="match status" value="1"/>
</dbReference>
<keyword evidence="4 11" id="KW-0812">Transmembrane</keyword>
<organism evidence="13">
    <name type="scientific">Eremomyces bilateralis CBS 781.70</name>
    <dbReference type="NCBI Taxonomy" id="1392243"/>
    <lineage>
        <taxon>Eukaryota</taxon>
        <taxon>Fungi</taxon>
        <taxon>Dikarya</taxon>
        <taxon>Ascomycota</taxon>
        <taxon>Pezizomycotina</taxon>
        <taxon>Dothideomycetes</taxon>
        <taxon>Dothideomycetes incertae sedis</taxon>
        <taxon>Eremomycetales</taxon>
        <taxon>Eremomycetaceae</taxon>
        <taxon>Eremomyces</taxon>
    </lineage>
</organism>
<dbReference type="Pfam" id="PF01794">
    <property type="entry name" value="Ferric_reduct"/>
    <property type="match status" value="1"/>
</dbReference>
<evidence type="ECO:0000256" key="4">
    <source>
        <dbReference type="ARBA" id="ARBA00022692"/>
    </source>
</evidence>
<reference evidence="13 15" key="1">
    <citation type="submission" date="2020-01" db="EMBL/GenBank/DDBJ databases">
        <authorList>
            <consortium name="DOE Joint Genome Institute"/>
            <person name="Haridas S."/>
            <person name="Albert R."/>
            <person name="Binder M."/>
            <person name="Bloem J."/>
            <person name="Labutti K."/>
            <person name="Salamov A."/>
            <person name="Andreopoulos B."/>
            <person name="Baker S.E."/>
            <person name="Barry K."/>
            <person name="Bills G."/>
            <person name="Bluhm B.H."/>
            <person name="Cannon C."/>
            <person name="Castanera R."/>
            <person name="Culley D.E."/>
            <person name="Daum C."/>
            <person name="Ezra D."/>
            <person name="Gonzalez J.B."/>
            <person name="Henrissat B."/>
            <person name="Kuo A."/>
            <person name="Liang C."/>
            <person name="Lipzen A."/>
            <person name="Lutzoni F."/>
            <person name="Magnuson J."/>
            <person name="Mondo S."/>
            <person name="Nolan M."/>
            <person name="Ohm R."/>
            <person name="Pangilinan J."/>
            <person name="Park H.-J."/>
            <person name="Ramirez L."/>
            <person name="Alfaro M."/>
            <person name="Sun H."/>
            <person name="Tritt A."/>
            <person name="Yoshinaga Y."/>
            <person name="Zwiers L.-H."/>
            <person name="Turgeon B.G."/>
            <person name="Goodwin S.B."/>
            <person name="Spatafora J.W."/>
            <person name="Crous P.W."/>
            <person name="Grigoriev I.V."/>
        </authorList>
    </citation>
    <scope>NUCLEOTIDE SEQUENCE</scope>
    <source>
        <strain evidence="13 15">CBS 781.70</strain>
    </source>
</reference>
<dbReference type="InterPro" id="IPR017927">
    <property type="entry name" value="FAD-bd_FR_type"/>
</dbReference>
<dbReference type="InterPro" id="IPR013130">
    <property type="entry name" value="Fe3_Rdtase_TM_dom"/>
</dbReference>
<dbReference type="PROSITE" id="PS51384">
    <property type="entry name" value="FAD_FR"/>
    <property type="match status" value="1"/>
</dbReference>
<dbReference type="EMBL" id="ML975150">
    <property type="protein sequence ID" value="KAF1816405.1"/>
    <property type="molecule type" value="Genomic_DNA"/>
</dbReference>
<keyword evidence="10" id="KW-0325">Glycoprotein</keyword>
<sequence length="575" mass="63883">MFWFGFVSLNEEEKVQRRILLNQNALIAQLSAIGAIVAIKTFLYLVWLAKRPAGVGKEDTPEPSSPHAKFQRSRSPWSVSSWRLLVRRLEWWLSGEFVIGWGTRGQWILAGWWTVWLLYLSIRETGNDYLHMTKRLGLVGASQLPLHYLLVMKSRFSPLALIFNRSHEELNWIHQYLGRILSAMFLAHAGLYLNFFVQAGVLEKRLQDDDVLSGLMAIAVISVIGLSALGYVRMLSYRTFYWIHVILGGYLLLVLYSHVVHIQIYIIECAVISMLNVALRWTETSHLSGTVSVVGTTGLIRVEMALGPVSQGQGSSREWQPGQHVYISSKSSRWFNLVPGYLSKNPFTICNISSSDAGGGSIRQMTLIARCQKGATKQLAEKSKLSPAPIPFRVEGPYGSSHRYLEPARLRQYSSVLIVAGGVGGTYAVPMWVSMIRRSETPSRARFVWAVRSMEEAVCVFGDALTDSKGPDLYVTGERSGQAAVSEESGDYVELQEMETSLPGEAPSGGLRGVTMRRGRPSLGVVVSASFSGASNTVCVIVCGPKGMVRDVRQEVSEWVDNGYAVDFHAEFYGL</sequence>
<keyword evidence="3" id="KW-0813">Transport</keyword>
<dbReference type="GO" id="GO:0000293">
    <property type="term" value="F:ferric-chelate reductase activity"/>
    <property type="evidence" value="ECO:0007669"/>
    <property type="project" value="UniProtKB-ARBA"/>
</dbReference>
<dbReference type="InterPro" id="IPR013112">
    <property type="entry name" value="FAD-bd_8"/>
</dbReference>
<dbReference type="CDD" id="cd06186">
    <property type="entry name" value="NOX_Duox_like_FAD_NADP"/>
    <property type="match status" value="1"/>
</dbReference>
<evidence type="ECO:0000256" key="3">
    <source>
        <dbReference type="ARBA" id="ARBA00022448"/>
    </source>
</evidence>
<keyword evidence="14" id="KW-1185">Reference proteome</keyword>
<dbReference type="PANTHER" id="PTHR32361:SF9">
    <property type="entry name" value="FERRIC REDUCTASE TRANSMEMBRANE COMPONENT 3-RELATED"/>
    <property type="match status" value="1"/>
</dbReference>
<evidence type="ECO:0000256" key="1">
    <source>
        <dbReference type="ARBA" id="ARBA00004141"/>
    </source>
</evidence>
<evidence type="ECO:0000259" key="12">
    <source>
        <dbReference type="PROSITE" id="PS51384"/>
    </source>
</evidence>
<dbReference type="AlphaFoldDB" id="A0A6G1GE74"/>
<dbReference type="OrthoDB" id="10006946at2759"/>
<reference evidence="15" key="3">
    <citation type="submission" date="2025-04" db="UniProtKB">
        <authorList>
            <consortium name="RefSeq"/>
        </authorList>
    </citation>
    <scope>IDENTIFICATION</scope>
    <source>
        <strain evidence="15">CBS 781.70</strain>
    </source>
</reference>
<dbReference type="InterPro" id="IPR013121">
    <property type="entry name" value="Fe_red_NAD-bd_6"/>
</dbReference>
<keyword evidence="9 11" id="KW-0472">Membrane</keyword>
<keyword evidence="7" id="KW-0560">Oxidoreductase</keyword>
<evidence type="ECO:0000313" key="15">
    <source>
        <dbReference type="RefSeq" id="XP_033538036.1"/>
    </source>
</evidence>
<feature type="transmembrane region" description="Helical" evidence="11">
    <location>
        <begin position="239"/>
        <end position="256"/>
    </location>
</feature>
<evidence type="ECO:0000256" key="7">
    <source>
        <dbReference type="ARBA" id="ARBA00023002"/>
    </source>
</evidence>
<reference evidence="15" key="2">
    <citation type="submission" date="2020-04" db="EMBL/GenBank/DDBJ databases">
        <authorList>
            <consortium name="NCBI Genome Project"/>
        </authorList>
    </citation>
    <scope>NUCLEOTIDE SEQUENCE</scope>
    <source>
        <strain evidence="15">CBS 781.70</strain>
    </source>
</reference>
<comment type="subcellular location">
    <subcellularLocation>
        <location evidence="1">Membrane</location>
        <topology evidence="1">Multi-pass membrane protein</topology>
    </subcellularLocation>
</comment>
<dbReference type="GO" id="GO:0015677">
    <property type="term" value="P:copper ion import"/>
    <property type="evidence" value="ECO:0007669"/>
    <property type="project" value="TreeGrafter"/>
</dbReference>
<dbReference type="GO" id="GO:0005886">
    <property type="term" value="C:plasma membrane"/>
    <property type="evidence" value="ECO:0007669"/>
    <property type="project" value="TreeGrafter"/>
</dbReference>
<feature type="domain" description="FAD-binding FR-type" evidence="12">
    <location>
        <begin position="274"/>
        <end position="404"/>
    </location>
</feature>
<evidence type="ECO:0000313" key="14">
    <source>
        <dbReference type="Proteomes" id="UP000504638"/>
    </source>
</evidence>
<evidence type="ECO:0000313" key="13">
    <source>
        <dbReference type="EMBL" id="KAF1816405.1"/>
    </source>
</evidence>
<dbReference type="InterPro" id="IPR051410">
    <property type="entry name" value="Ferric/Cupric_Reductase"/>
</dbReference>
<dbReference type="Gene3D" id="3.40.50.80">
    <property type="entry name" value="Nucleotide-binding domain of ferredoxin-NADP reductase (FNR) module"/>
    <property type="match status" value="1"/>
</dbReference>
<dbReference type="SFLD" id="SFLDG01168">
    <property type="entry name" value="Ferric_reductase_subgroup_(FRE"/>
    <property type="match status" value="1"/>
</dbReference>
<feature type="transmembrane region" description="Helical" evidence="11">
    <location>
        <begin position="176"/>
        <end position="199"/>
    </location>
</feature>
<evidence type="ECO:0000256" key="9">
    <source>
        <dbReference type="ARBA" id="ARBA00023136"/>
    </source>
</evidence>
<evidence type="ECO:0000256" key="5">
    <source>
        <dbReference type="ARBA" id="ARBA00022982"/>
    </source>
</evidence>
<gene>
    <name evidence="13 15" type="ORF">P152DRAFT_478951</name>
</gene>
<evidence type="ECO:0000256" key="6">
    <source>
        <dbReference type="ARBA" id="ARBA00022989"/>
    </source>
</evidence>
<feature type="transmembrane region" description="Helical" evidence="11">
    <location>
        <begin position="211"/>
        <end position="232"/>
    </location>
</feature>
<dbReference type="GeneID" id="54422256"/>
<feature type="transmembrane region" description="Helical" evidence="11">
    <location>
        <begin position="26"/>
        <end position="47"/>
    </location>
</feature>
<dbReference type="GO" id="GO:0006879">
    <property type="term" value="P:intracellular iron ion homeostasis"/>
    <property type="evidence" value="ECO:0007669"/>
    <property type="project" value="TreeGrafter"/>
</dbReference>